<dbReference type="InterPro" id="IPR002524">
    <property type="entry name" value="Cation_efflux"/>
</dbReference>
<dbReference type="InterPro" id="IPR050291">
    <property type="entry name" value="CDF_Transporter"/>
</dbReference>
<feature type="domain" description="Cation efflux protein cytoplasmic" evidence="9">
    <location>
        <begin position="540"/>
        <end position="608"/>
    </location>
</feature>
<dbReference type="AlphaFoldDB" id="A0A5E8BS44"/>
<keyword evidence="2" id="KW-0813">Transport</keyword>
<dbReference type="PANTHER" id="PTHR43840">
    <property type="entry name" value="MITOCHONDRIAL METAL TRANSPORTER 1-RELATED"/>
    <property type="match status" value="1"/>
</dbReference>
<evidence type="ECO:0000256" key="3">
    <source>
        <dbReference type="ARBA" id="ARBA00022692"/>
    </source>
</evidence>
<evidence type="ECO:0000256" key="7">
    <source>
        <dbReference type="SAM" id="Phobius"/>
    </source>
</evidence>
<proteinExistence type="predicted"/>
<keyword evidence="5 7" id="KW-0472">Membrane</keyword>
<evidence type="ECO:0000256" key="1">
    <source>
        <dbReference type="ARBA" id="ARBA00004141"/>
    </source>
</evidence>
<dbReference type="InterPro" id="IPR058533">
    <property type="entry name" value="Cation_efflux_TM"/>
</dbReference>
<dbReference type="PANTHER" id="PTHR43840:SF4">
    <property type="entry name" value="CDF DIVALENT METAL CATION TRANSPORTER (EUROFUNG)"/>
    <property type="match status" value="1"/>
</dbReference>
<dbReference type="Gene3D" id="1.20.1510.10">
    <property type="entry name" value="Cation efflux protein transmembrane domain"/>
    <property type="match status" value="1"/>
</dbReference>
<feature type="region of interest" description="Disordered" evidence="6">
    <location>
        <begin position="278"/>
        <end position="303"/>
    </location>
</feature>
<evidence type="ECO:0000259" key="9">
    <source>
        <dbReference type="Pfam" id="PF16916"/>
    </source>
</evidence>
<evidence type="ECO:0000256" key="6">
    <source>
        <dbReference type="SAM" id="MobiDB-lite"/>
    </source>
</evidence>
<dbReference type="SUPFAM" id="SSF160240">
    <property type="entry name" value="Cation efflux protein cytoplasmic domain-like"/>
    <property type="match status" value="1"/>
</dbReference>
<evidence type="ECO:0000313" key="11">
    <source>
        <dbReference type="Proteomes" id="UP000398389"/>
    </source>
</evidence>
<feature type="domain" description="Cation efflux protein transmembrane" evidence="8">
    <location>
        <begin position="334"/>
        <end position="527"/>
    </location>
</feature>
<dbReference type="OrthoDB" id="78296at2759"/>
<feature type="region of interest" description="Disordered" evidence="6">
    <location>
        <begin position="1"/>
        <end position="92"/>
    </location>
</feature>
<dbReference type="GeneID" id="43582778"/>
<keyword evidence="4 7" id="KW-1133">Transmembrane helix</keyword>
<sequence>MPPPPPPPPPPVGPPSFSRTLSQPPSLPPSQPSSGPLHPSLANGLPDPNDITSAIREDSSTTFATNPRLALSRPMSRAGSRSGIMHPNPSGGTNNFASYGTIDGLKAYDSHHSTAMHSPRNSVIFNPEPYVMNHAVPLPTSVYQRLHRQSVISLSATPSPRETMVRVGNLQEMRPFHLVGFSSPFCDWEAYRKPDEVLETIQNKEVREFYEKQNALIDRYMEIDRLLDSGLQIDMLREYGSDLAETHEVIQEEEEVPTGSSTESLTTVANGGSAIINHTTGGNGIRSGSGNSSTSKLKLTARQGVPGRIDQESPLVNNGQDRESQSQIVMFAIYVNLVINVFLLAGKIAVALLTDSLTIVASLVDSVLDFLSTAIIWVSTRLVERRDWRTKHLYPVGRTRLEPIGVLVFSILIIVSFLQVGDEAVQRLLWGQRIAVAIGIGSVAIMAVTVVAKVFCWLWCKTIDSSAVQALAQDALSDIVFNTFSIIMPLTGHYFDIWWLDPLGALLLSCYISWSWGETALEHIDHLTGAAAEPEDRQILLYLCARFAETIKQVTALNAYHSGDRLTVEVDIVLEPKSSLRDSHDIGEALQYALETVPFVERAFVHLDYREGNFTGHLER</sequence>
<feature type="transmembrane region" description="Helical" evidence="7">
    <location>
        <begin position="401"/>
        <end position="421"/>
    </location>
</feature>
<protein>
    <submittedName>
        <fullName evidence="10">Uncharacterized protein</fullName>
    </submittedName>
</protein>
<dbReference type="EMBL" id="CABVLU010000003">
    <property type="protein sequence ID" value="VVT54213.1"/>
    <property type="molecule type" value="Genomic_DNA"/>
</dbReference>
<dbReference type="RefSeq" id="XP_031854569.1">
    <property type="nucleotide sequence ID" value="XM_031998678.1"/>
</dbReference>
<comment type="subcellular location">
    <subcellularLocation>
        <location evidence="1">Membrane</location>
        <topology evidence="1">Multi-pass membrane protein</topology>
    </subcellularLocation>
</comment>
<dbReference type="Proteomes" id="UP000398389">
    <property type="component" value="Unassembled WGS sequence"/>
</dbReference>
<feature type="transmembrane region" description="Helical" evidence="7">
    <location>
        <begin position="328"/>
        <end position="353"/>
    </location>
</feature>
<evidence type="ECO:0000256" key="4">
    <source>
        <dbReference type="ARBA" id="ARBA00022989"/>
    </source>
</evidence>
<reference evidence="10 11" key="1">
    <citation type="submission" date="2019-09" db="EMBL/GenBank/DDBJ databases">
        <authorList>
            <person name="Brejova B."/>
        </authorList>
    </citation>
    <scope>NUCLEOTIDE SEQUENCE [LARGE SCALE GENOMIC DNA]</scope>
</reference>
<dbReference type="InterPro" id="IPR027469">
    <property type="entry name" value="Cation_efflux_TMD_sf"/>
</dbReference>
<dbReference type="SUPFAM" id="SSF161111">
    <property type="entry name" value="Cation efflux protein transmembrane domain-like"/>
    <property type="match status" value="1"/>
</dbReference>
<evidence type="ECO:0000313" key="10">
    <source>
        <dbReference type="EMBL" id="VVT54213.1"/>
    </source>
</evidence>
<dbReference type="InterPro" id="IPR036837">
    <property type="entry name" value="Cation_efflux_CTD_sf"/>
</dbReference>
<dbReference type="Pfam" id="PF16916">
    <property type="entry name" value="ZT_dimer"/>
    <property type="match status" value="1"/>
</dbReference>
<dbReference type="GO" id="GO:0008324">
    <property type="term" value="F:monoatomic cation transmembrane transporter activity"/>
    <property type="evidence" value="ECO:0007669"/>
    <property type="project" value="InterPro"/>
</dbReference>
<keyword evidence="3 7" id="KW-0812">Transmembrane</keyword>
<feature type="transmembrane region" description="Helical" evidence="7">
    <location>
        <begin position="433"/>
        <end position="460"/>
    </location>
</feature>
<dbReference type="Pfam" id="PF01545">
    <property type="entry name" value="Cation_efflux"/>
    <property type="match status" value="1"/>
</dbReference>
<dbReference type="InterPro" id="IPR027470">
    <property type="entry name" value="Cation_efflux_CTD"/>
</dbReference>
<dbReference type="NCBIfam" id="TIGR01297">
    <property type="entry name" value="CDF"/>
    <property type="match status" value="1"/>
</dbReference>
<feature type="compositionally biased region" description="Pro residues" evidence="6">
    <location>
        <begin position="1"/>
        <end position="14"/>
    </location>
</feature>
<dbReference type="GO" id="GO:0098771">
    <property type="term" value="P:inorganic ion homeostasis"/>
    <property type="evidence" value="ECO:0007669"/>
    <property type="project" value="UniProtKB-ARBA"/>
</dbReference>
<evidence type="ECO:0000256" key="2">
    <source>
        <dbReference type="ARBA" id="ARBA00022448"/>
    </source>
</evidence>
<dbReference type="Gene3D" id="3.30.70.1350">
    <property type="entry name" value="Cation efflux protein, cytoplasmic domain"/>
    <property type="match status" value="1"/>
</dbReference>
<accession>A0A5E8BS44</accession>
<feature type="compositionally biased region" description="Low complexity" evidence="6">
    <location>
        <begin position="32"/>
        <end position="41"/>
    </location>
</feature>
<dbReference type="GO" id="GO:0030003">
    <property type="term" value="P:intracellular monoatomic cation homeostasis"/>
    <property type="evidence" value="ECO:0007669"/>
    <property type="project" value="UniProtKB-ARBA"/>
</dbReference>
<dbReference type="GO" id="GO:0016020">
    <property type="term" value="C:membrane"/>
    <property type="evidence" value="ECO:0007669"/>
    <property type="project" value="UniProtKB-SubCell"/>
</dbReference>
<name>A0A5E8BS44_9ASCO</name>
<feature type="transmembrane region" description="Helical" evidence="7">
    <location>
        <begin position="359"/>
        <end position="380"/>
    </location>
</feature>
<dbReference type="FunFam" id="1.20.1510.10:FF:000005">
    <property type="entry name" value="Putative Cation diffusion facilitator 1"/>
    <property type="match status" value="1"/>
</dbReference>
<evidence type="ECO:0000259" key="8">
    <source>
        <dbReference type="Pfam" id="PF01545"/>
    </source>
</evidence>
<evidence type="ECO:0000256" key="5">
    <source>
        <dbReference type="ARBA" id="ARBA00023136"/>
    </source>
</evidence>
<gene>
    <name evidence="10" type="ORF">SAPINGB_P003963</name>
</gene>
<keyword evidence="11" id="KW-1185">Reference proteome</keyword>
<organism evidence="10 11">
    <name type="scientific">Magnusiomyces paraingens</name>
    <dbReference type="NCBI Taxonomy" id="2606893"/>
    <lineage>
        <taxon>Eukaryota</taxon>
        <taxon>Fungi</taxon>
        <taxon>Dikarya</taxon>
        <taxon>Ascomycota</taxon>
        <taxon>Saccharomycotina</taxon>
        <taxon>Dipodascomycetes</taxon>
        <taxon>Dipodascales</taxon>
        <taxon>Dipodascaceae</taxon>
        <taxon>Magnusiomyces</taxon>
    </lineage>
</organism>